<proteinExistence type="predicted"/>
<comment type="caution">
    <text evidence="2">The sequence shown here is derived from an EMBL/GenBank/DDBJ whole genome shotgun (WGS) entry which is preliminary data.</text>
</comment>
<name>A0A7Y7WHM4_9PSED</name>
<dbReference type="AlphaFoldDB" id="A0A7Y7WHM4"/>
<dbReference type="EMBL" id="JACAPU010000031">
    <property type="protein sequence ID" value="NWB49642.1"/>
    <property type="molecule type" value="Genomic_DNA"/>
</dbReference>
<dbReference type="RefSeq" id="WP_177145223.1">
    <property type="nucleotide sequence ID" value="NZ_JACAPU010000031.1"/>
</dbReference>
<feature type="region of interest" description="Disordered" evidence="1">
    <location>
        <begin position="1"/>
        <end position="73"/>
    </location>
</feature>
<dbReference type="Proteomes" id="UP000582981">
    <property type="component" value="Unassembled WGS sequence"/>
</dbReference>
<evidence type="ECO:0000256" key="1">
    <source>
        <dbReference type="SAM" id="MobiDB-lite"/>
    </source>
</evidence>
<sequence>MTIESGTSDLQQVATRNRQLTREGPTSVSKSGEGDIKKTGFGQFCFPGHHSPGEGLSGPNELHEAFRKARTAA</sequence>
<gene>
    <name evidence="2" type="ORF">HX829_24460</name>
</gene>
<protein>
    <submittedName>
        <fullName evidence="2">Uncharacterized protein</fullName>
    </submittedName>
</protein>
<reference evidence="2 3" key="1">
    <citation type="submission" date="2020-04" db="EMBL/GenBank/DDBJ databases">
        <title>Molecular characterization of pseudomonads from Agaricus bisporus reveal novel blotch 2 pathogens in Western Europe.</title>
        <authorList>
            <person name="Taparia T."/>
            <person name="Krijger M."/>
            <person name="Haynes E."/>
            <person name="Elpinstone J.G."/>
            <person name="Noble R."/>
            <person name="Van Der Wolf J."/>
        </authorList>
    </citation>
    <scope>NUCLEOTIDE SEQUENCE [LARGE SCALE GENOMIC DNA]</scope>
    <source>
        <strain evidence="2 3">F1001</strain>
    </source>
</reference>
<evidence type="ECO:0000313" key="3">
    <source>
        <dbReference type="Proteomes" id="UP000582981"/>
    </source>
</evidence>
<organism evidence="2 3">
    <name type="scientific">Pseudomonas gingeri</name>
    <dbReference type="NCBI Taxonomy" id="117681"/>
    <lineage>
        <taxon>Bacteria</taxon>
        <taxon>Pseudomonadati</taxon>
        <taxon>Pseudomonadota</taxon>
        <taxon>Gammaproteobacteria</taxon>
        <taxon>Pseudomonadales</taxon>
        <taxon>Pseudomonadaceae</taxon>
        <taxon>Pseudomonas</taxon>
    </lineage>
</organism>
<evidence type="ECO:0000313" key="2">
    <source>
        <dbReference type="EMBL" id="NWB49642.1"/>
    </source>
</evidence>
<accession>A0A7Y7WHM4</accession>
<feature type="compositionally biased region" description="Polar residues" evidence="1">
    <location>
        <begin position="1"/>
        <end position="30"/>
    </location>
</feature>